<keyword evidence="1" id="KW-0472">Membrane</keyword>
<reference evidence="2 3" key="1">
    <citation type="journal article" date="2018" name="BMC Genomics">
        <title>Comparative genome analyses reveal sequence features reflecting distinct modes of host-adaptation between dicot and monocot powdery mildew.</title>
        <authorList>
            <person name="Wu Y."/>
            <person name="Ma X."/>
            <person name="Pan Z."/>
            <person name="Kale S.D."/>
            <person name="Song Y."/>
            <person name="King H."/>
            <person name="Zhang Q."/>
            <person name="Presley C."/>
            <person name="Deng X."/>
            <person name="Wei C.I."/>
            <person name="Xiao S."/>
        </authorList>
    </citation>
    <scope>NUCLEOTIDE SEQUENCE [LARGE SCALE GENOMIC DNA]</scope>
    <source>
        <strain evidence="2">UMSG1</strain>
    </source>
</reference>
<accession>A0A420IYK7</accession>
<evidence type="ECO:0000256" key="1">
    <source>
        <dbReference type="SAM" id="Phobius"/>
    </source>
</evidence>
<gene>
    <name evidence="2" type="ORF">GcM1_201048</name>
</gene>
<feature type="transmembrane region" description="Helical" evidence="1">
    <location>
        <begin position="13"/>
        <end position="34"/>
    </location>
</feature>
<keyword evidence="1" id="KW-0812">Transmembrane</keyword>
<evidence type="ECO:0000313" key="2">
    <source>
        <dbReference type="EMBL" id="RKF79595.1"/>
    </source>
</evidence>
<evidence type="ECO:0000313" key="3">
    <source>
        <dbReference type="Proteomes" id="UP000285326"/>
    </source>
</evidence>
<organism evidence="2 3">
    <name type="scientific">Golovinomyces cichoracearum</name>
    <dbReference type="NCBI Taxonomy" id="62708"/>
    <lineage>
        <taxon>Eukaryota</taxon>
        <taxon>Fungi</taxon>
        <taxon>Dikarya</taxon>
        <taxon>Ascomycota</taxon>
        <taxon>Pezizomycotina</taxon>
        <taxon>Leotiomycetes</taxon>
        <taxon>Erysiphales</taxon>
        <taxon>Erysiphaceae</taxon>
        <taxon>Golovinomyces</taxon>
    </lineage>
</organism>
<proteinExistence type="predicted"/>
<sequence>MSDKIAEAAEKTVIVRFCFIGLGLFSQSCLQIIFKNRSCSARIRLLTKRFF</sequence>
<dbReference type="EMBL" id="MCBS01020102">
    <property type="protein sequence ID" value="RKF79595.1"/>
    <property type="molecule type" value="Genomic_DNA"/>
</dbReference>
<dbReference type="Proteomes" id="UP000285326">
    <property type="component" value="Unassembled WGS sequence"/>
</dbReference>
<comment type="caution">
    <text evidence="2">The sequence shown here is derived from an EMBL/GenBank/DDBJ whole genome shotgun (WGS) entry which is preliminary data.</text>
</comment>
<dbReference type="PROSITE" id="PS51257">
    <property type="entry name" value="PROKAR_LIPOPROTEIN"/>
    <property type="match status" value="1"/>
</dbReference>
<keyword evidence="1" id="KW-1133">Transmembrane helix</keyword>
<protein>
    <submittedName>
        <fullName evidence="2">Uncharacterized protein</fullName>
    </submittedName>
</protein>
<name>A0A420IYK7_9PEZI</name>
<dbReference type="AlphaFoldDB" id="A0A420IYK7"/>